<dbReference type="AlphaFoldDB" id="A0AAD9DJ58"/>
<name>A0AAD9DJ58_9TELE</name>
<dbReference type="Pfam" id="PF01344">
    <property type="entry name" value="Kelch_1"/>
    <property type="match status" value="2"/>
</dbReference>
<dbReference type="EMBL" id="JAROKS010000210">
    <property type="protein sequence ID" value="KAK1784395.1"/>
    <property type="molecule type" value="Genomic_DNA"/>
</dbReference>
<evidence type="ECO:0000313" key="4">
    <source>
        <dbReference type="Proteomes" id="UP001239994"/>
    </source>
</evidence>
<evidence type="ECO:0000313" key="3">
    <source>
        <dbReference type="EMBL" id="KAK1784395.1"/>
    </source>
</evidence>
<dbReference type="PANTHER" id="PTHR45632">
    <property type="entry name" value="LD33804P"/>
    <property type="match status" value="1"/>
</dbReference>
<dbReference type="PANTHER" id="PTHR45632:SF3">
    <property type="entry name" value="KELCH-LIKE PROTEIN 32"/>
    <property type="match status" value="1"/>
</dbReference>
<keyword evidence="1" id="KW-0880">Kelch repeat</keyword>
<gene>
    <name evidence="3" type="ORF">P4O66_014828</name>
</gene>
<proteinExistence type="predicted"/>
<protein>
    <submittedName>
        <fullName evidence="3">Uncharacterized protein</fullName>
    </submittedName>
</protein>
<organism evidence="3 4">
    <name type="scientific">Electrophorus voltai</name>
    <dbReference type="NCBI Taxonomy" id="2609070"/>
    <lineage>
        <taxon>Eukaryota</taxon>
        <taxon>Metazoa</taxon>
        <taxon>Chordata</taxon>
        <taxon>Craniata</taxon>
        <taxon>Vertebrata</taxon>
        <taxon>Euteleostomi</taxon>
        <taxon>Actinopterygii</taxon>
        <taxon>Neopterygii</taxon>
        <taxon>Teleostei</taxon>
        <taxon>Ostariophysi</taxon>
        <taxon>Gymnotiformes</taxon>
        <taxon>Gymnotoidei</taxon>
        <taxon>Gymnotidae</taxon>
        <taxon>Electrophorus</taxon>
    </lineage>
</organism>
<accession>A0AAD9DJ58</accession>
<dbReference type="InterPro" id="IPR015915">
    <property type="entry name" value="Kelch-typ_b-propeller"/>
</dbReference>
<keyword evidence="4" id="KW-1185">Reference proteome</keyword>
<keyword evidence="2" id="KW-0677">Repeat</keyword>
<evidence type="ECO:0000256" key="1">
    <source>
        <dbReference type="ARBA" id="ARBA00022441"/>
    </source>
</evidence>
<dbReference type="SMART" id="SM00612">
    <property type="entry name" value="Kelch"/>
    <property type="match status" value="2"/>
</dbReference>
<comment type="caution">
    <text evidence="3">The sequence shown here is derived from an EMBL/GenBank/DDBJ whole genome shotgun (WGS) entry which is preliminary data.</text>
</comment>
<evidence type="ECO:0000256" key="2">
    <source>
        <dbReference type="ARBA" id="ARBA00022737"/>
    </source>
</evidence>
<dbReference type="SUPFAM" id="SSF117281">
    <property type="entry name" value="Kelch motif"/>
    <property type="match status" value="1"/>
</dbReference>
<dbReference type="InterPro" id="IPR006652">
    <property type="entry name" value="Kelch_1"/>
</dbReference>
<dbReference type="Proteomes" id="UP001239994">
    <property type="component" value="Unassembled WGS sequence"/>
</dbReference>
<feature type="non-terminal residue" evidence="3">
    <location>
        <position position="129"/>
    </location>
</feature>
<reference evidence="3" key="1">
    <citation type="submission" date="2023-03" db="EMBL/GenBank/DDBJ databases">
        <title>Electrophorus voltai genome.</title>
        <authorList>
            <person name="Bian C."/>
        </authorList>
    </citation>
    <scope>NUCLEOTIDE SEQUENCE</scope>
    <source>
        <strain evidence="3">CB-2022</strain>
        <tissue evidence="3">Muscle</tissue>
    </source>
</reference>
<sequence>MIGQSYSDFRNPLACTRLPYTILLAIGGWSGDSPTNDIEAYDSSVDHWVNVTQEEESPQAYHGAAYVAPMDSQRCYISIAVLNGCFYAMGGFDGYVHLNTTEHYEPATNQWAMIAPMHEQRSDASATTL</sequence>
<dbReference type="Gene3D" id="2.120.10.80">
    <property type="entry name" value="Kelch-type beta propeller"/>
    <property type="match status" value="1"/>
</dbReference>